<gene>
    <name evidence="1" type="ORF">CFP56_015713</name>
</gene>
<name>A0AAW0KS52_QUESU</name>
<dbReference type="EMBL" id="PKMF04000246">
    <property type="protein sequence ID" value="KAK7841211.1"/>
    <property type="molecule type" value="Genomic_DNA"/>
</dbReference>
<evidence type="ECO:0000313" key="1">
    <source>
        <dbReference type="EMBL" id="KAK7841211.1"/>
    </source>
</evidence>
<dbReference type="PANTHER" id="PTHR37238">
    <property type="entry name" value="OS05G0532500 PROTEIN"/>
    <property type="match status" value="1"/>
</dbReference>
<dbReference type="AlphaFoldDB" id="A0AAW0KS52"/>
<keyword evidence="2" id="KW-1185">Reference proteome</keyword>
<organism evidence="1 2">
    <name type="scientific">Quercus suber</name>
    <name type="common">Cork oak</name>
    <dbReference type="NCBI Taxonomy" id="58331"/>
    <lineage>
        <taxon>Eukaryota</taxon>
        <taxon>Viridiplantae</taxon>
        <taxon>Streptophyta</taxon>
        <taxon>Embryophyta</taxon>
        <taxon>Tracheophyta</taxon>
        <taxon>Spermatophyta</taxon>
        <taxon>Magnoliopsida</taxon>
        <taxon>eudicotyledons</taxon>
        <taxon>Gunneridae</taxon>
        <taxon>Pentapetalae</taxon>
        <taxon>rosids</taxon>
        <taxon>fabids</taxon>
        <taxon>Fagales</taxon>
        <taxon>Fagaceae</taxon>
        <taxon>Quercus</taxon>
    </lineage>
</organism>
<sequence>MCPPKTCVLLESLDEKSMNNVADGWQMPITTHFQSANKLVFTKGRQYPMWPSTKTPWWQFTINRQHSMWKEPKSVIHRGKHLDENTLKKELWTKFEVASTP</sequence>
<protein>
    <submittedName>
        <fullName evidence="1">Uncharacterized protein</fullName>
    </submittedName>
</protein>
<proteinExistence type="predicted"/>
<reference evidence="1 2" key="1">
    <citation type="journal article" date="2018" name="Sci. Data">
        <title>The draft genome sequence of cork oak.</title>
        <authorList>
            <person name="Ramos A.M."/>
            <person name="Usie A."/>
            <person name="Barbosa P."/>
            <person name="Barros P.M."/>
            <person name="Capote T."/>
            <person name="Chaves I."/>
            <person name="Simoes F."/>
            <person name="Abreu I."/>
            <person name="Carrasquinho I."/>
            <person name="Faro C."/>
            <person name="Guimaraes J.B."/>
            <person name="Mendonca D."/>
            <person name="Nobrega F."/>
            <person name="Rodrigues L."/>
            <person name="Saibo N.J.M."/>
            <person name="Varela M.C."/>
            <person name="Egas C."/>
            <person name="Matos J."/>
            <person name="Miguel C.M."/>
            <person name="Oliveira M.M."/>
            <person name="Ricardo C.P."/>
            <person name="Goncalves S."/>
        </authorList>
    </citation>
    <scope>NUCLEOTIDE SEQUENCE [LARGE SCALE GENOMIC DNA]</scope>
    <source>
        <strain evidence="2">cv. HL8</strain>
    </source>
</reference>
<accession>A0AAW0KS52</accession>
<evidence type="ECO:0000313" key="2">
    <source>
        <dbReference type="Proteomes" id="UP000237347"/>
    </source>
</evidence>
<dbReference type="PANTHER" id="PTHR37238:SF1">
    <property type="entry name" value="OS05G0532500 PROTEIN"/>
    <property type="match status" value="1"/>
</dbReference>
<comment type="caution">
    <text evidence="1">The sequence shown here is derived from an EMBL/GenBank/DDBJ whole genome shotgun (WGS) entry which is preliminary data.</text>
</comment>
<dbReference type="Proteomes" id="UP000237347">
    <property type="component" value="Unassembled WGS sequence"/>
</dbReference>